<keyword evidence="5" id="KW-1185">Reference proteome</keyword>
<evidence type="ECO:0000256" key="2">
    <source>
        <dbReference type="ARBA" id="ARBA00034772"/>
    </source>
</evidence>
<dbReference type="Pfam" id="PF00206">
    <property type="entry name" value="Lyase_1"/>
    <property type="match status" value="1"/>
</dbReference>
<accession>A0ABP5FHD1</accession>
<evidence type="ECO:0000313" key="5">
    <source>
        <dbReference type="Proteomes" id="UP001501196"/>
    </source>
</evidence>
<dbReference type="PRINTS" id="PR00149">
    <property type="entry name" value="FUMRATELYASE"/>
</dbReference>
<dbReference type="PANTHER" id="PTHR43172">
    <property type="entry name" value="ADENYLOSUCCINATE LYASE"/>
    <property type="match status" value="1"/>
</dbReference>
<dbReference type="SUPFAM" id="SSF48557">
    <property type="entry name" value="L-aspartase-like"/>
    <property type="match status" value="1"/>
</dbReference>
<organism evidence="4 5">
    <name type="scientific">Agromyces tropicus</name>
    <dbReference type="NCBI Taxonomy" id="555371"/>
    <lineage>
        <taxon>Bacteria</taxon>
        <taxon>Bacillati</taxon>
        <taxon>Actinomycetota</taxon>
        <taxon>Actinomycetes</taxon>
        <taxon>Micrococcales</taxon>
        <taxon>Microbacteriaceae</taxon>
        <taxon>Agromyces</taxon>
    </lineage>
</organism>
<evidence type="ECO:0000313" key="4">
    <source>
        <dbReference type="EMBL" id="GAA2026519.1"/>
    </source>
</evidence>
<proteinExistence type="inferred from homology"/>
<sequence>MTDWGLLDPGGADANGTDDDDVLAAMVDVERALLQTWGDLLDEFLDAQADALDAAALDHDDLRAGVASDGVPVVRLVPALRGQLEAAGLSAERLHLGATSQDVVDSALMLVARDALLGARTALASAGRGLAALADEHRGGFRIGRSLARHGEASTLGVLAAGWLDGVSASIDAIDATTFPVQFGGAVGTGAAADVAAGSATGADEVRAGLARRLGLTDPGRSWHTERTPVLAVAATAATVVAALGRIAGDLTFLSREEIGEVRLTGGGGSSAMPHKQNPVDAVRITAAAVEAPGLLQVVASAAVAGDERPAGRWHAEWSALRRLVRLAASASADAERLVGRTSFDADRAAAILAAAGPAGERPDREVLAAASARIVDGALARFARTSAPIGPEIHP</sequence>
<dbReference type="PRINTS" id="PR00145">
    <property type="entry name" value="ARGSUCLYASE"/>
</dbReference>
<comment type="caution">
    <text evidence="4">The sequence shown here is derived from an EMBL/GenBank/DDBJ whole genome shotgun (WGS) entry which is preliminary data.</text>
</comment>
<dbReference type="InterPro" id="IPR008948">
    <property type="entry name" value="L-Aspartase-like"/>
</dbReference>
<gene>
    <name evidence="4" type="primary">pcaB</name>
    <name evidence="4" type="ORF">GCM10009819_07130</name>
</gene>
<dbReference type="RefSeq" id="WP_344369512.1">
    <property type="nucleotide sequence ID" value="NZ_BAAAPW010000001.1"/>
</dbReference>
<reference evidence="5" key="1">
    <citation type="journal article" date="2019" name="Int. J. Syst. Evol. Microbiol.">
        <title>The Global Catalogue of Microorganisms (GCM) 10K type strain sequencing project: providing services to taxonomists for standard genome sequencing and annotation.</title>
        <authorList>
            <consortium name="The Broad Institute Genomics Platform"/>
            <consortium name="The Broad Institute Genome Sequencing Center for Infectious Disease"/>
            <person name="Wu L."/>
            <person name="Ma J."/>
        </authorList>
    </citation>
    <scope>NUCLEOTIDE SEQUENCE [LARGE SCALE GENOMIC DNA]</scope>
    <source>
        <strain evidence="5">JCM 15672</strain>
    </source>
</reference>
<dbReference type="Gene3D" id="1.20.200.10">
    <property type="entry name" value="Fumarase/aspartase (Central domain)"/>
    <property type="match status" value="1"/>
</dbReference>
<dbReference type="InterPro" id="IPR000362">
    <property type="entry name" value="Fumarate_lyase_fam"/>
</dbReference>
<dbReference type="InterPro" id="IPR022761">
    <property type="entry name" value="Fumarate_lyase_N"/>
</dbReference>
<dbReference type="InterPro" id="IPR020557">
    <property type="entry name" value="Fumarate_lyase_CS"/>
</dbReference>
<evidence type="ECO:0000259" key="3">
    <source>
        <dbReference type="Pfam" id="PF00206"/>
    </source>
</evidence>
<dbReference type="EMBL" id="BAAAPW010000001">
    <property type="protein sequence ID" value="GAA2026519.1"/>
    <property type="molecule type" value="Genomic_DNA"/>
</dbReference>
<name>A0ABP5FHD1_9MICO</name>
<dbReference type="Proteomes" id="UP001501196">
    <property type="component" value="Unassembled WGS sequence"/>
</dbReference>
<feature type="domain" description="Fumarate lyase N-terminal" evidence="3">
    <location>
        <begin position="91"/>
        <end position="294"/>
    </location>
</feature>
<comment type="similarity">
    <text evidence="2">Belongs to the class-II fumarase/aspartase family.</text>
</comment>
<evidence type="ECO:0000256" key="1">
    <source>
        <dbReference type="ARBA" id="ARBA00023239"/>
    </source>
</evidence>
<keyword evidence="1" id="KW-0456">Lyase</keyword>
<protein>
    <submittedName>
        <fullName evidence="4">3-carboxy-cis,cis-muconate cycloisomerase</fullName>
    </submittedName>
</protein>
<dbReference type="PANTHER" id="PTHR43172:SF2">
    <property type="entry name" value="ADENYLOSUCCINATE LYASE C-TERMINAL DOMAIN-CONTAINING PROTEIN"/>
    <property type="match status" value="1"/>
</dbReference>
<dbReference type="PROSITE" id="PS00163">
    <property type="entry name" value="FUMARATE_LYASES"/>
    <property type="match status" value="1"/>
</dbReference>